<name>A0A1X7UP27_AMPQE</name>
<evidence type="ECO:0000256" key="2">
    <source>
        <dbReference type="ARBA" id="ARBA00004906"/>
    </source>
</evidence>
<dbReference type="PROSITE" id="PS50237">
    <property type="entry name" value="HECT"/>
    <property type="match status" value="2"/>
</dbReference>
<dbReference type="GO" id="GO:0061630">
    <property type="term" value="F:ubiquitin protein ligase activity"/>
    <property type="evidence" value="ECO:0007669"/>
    <property type="project" value="UniProtKB-EC"/>
</dbReference>
<comment type="catalytic activity">
    <reaction evidence="1">
        <text>S-ubiquitinyl-[E2 ubiquitin-conjugating enzyme]-L-cysteine + [acceptor protein]-L-lysine = [E2 ubiquitin-conjugating enzyme]-L-cysteine + N(6)-ubiquitinyl-[acceptor protein]-L-lysine.</text>
        <dbReference type="EC" id="2.3.2.26"/>
    </reaction>
</comment>
<feature type="domain" description="HECT" evidence="8">
    <location>
        <begin position="346"/>
        <end position="381"/>
    </location>
</feature>
<evidence type="ECO:0000259" key="8">
    <source>
        <dbReference type="PROSITE" id="PS50237"/>
    </source>
</evidence>
<dbReference type="OrthoDB" id="6042350at2759"/>
<dbReference type="GO" id="GO:0016567">
    <property type="term" value="P:protein ubiquitination"/>
    <property type="evidence" value="ECO:0007669"/>
    <property type="project" value="TreeGrafter"/>
</dbReference>
<feature type="compositionally biased region" description="Low complexity" evidence="7">
    <location>
        <begin position="24"/>
        <end position="52"/>
    </location>
</feature>
<comment type="pathway">
    <text evidence="2">Protein modification; protein ubiquitination.</text>
</comment>
<protein>
    <recommendedName>
        <fullName evidence="3">HECT-type E3 ubiquitin transferase</fullName>
        <ecNumber evidence="3">2.3.2.26</ecNumber>
    </recommendedName>
</protein>
<dbReference type="InterPro" id="IPR050409">
    <property type="entry name" value="E3_ubiq-protein_ligase"/>
</dbReference>
<dbReference type="EnsemblMetazoa" id="Aqu2.1.29745_001">
    <property type="protein sequence ID" value="Aqu2.1.29745_001"/>
    <property type="gene ID" value="Aqu2.1.29745"/>
</dbReference>
<evidence type="ECO:0000256" key="4">
    <source>
        <dbReference type="ARBA" id="ARBA00022679"/>
    </source>
</evidence>
<evidence type="ECO:0000256" key="6">
    <source>
        <dbReference type="PROSITE-ProRule" id="PRU00104"/>
    </source>
</evidence>
<dbReference type="InParanoid" id="A0A1X7UP27"/>
<dbReference type="SUPFAM" id="SSF56204">
    <property type="entry name" value="Hect, E3 ligase catalytic domain"/>
    <property type="match status" value="1"/>
</dbReference>
<proteinExistence type="predicted"/>
<dbReference type="Pfam" id="PF00632">
    <property type="entry name" value="HECT"/>
    <property type="match status" value="1"/>
</dbReference>
<feature type="compositionally biased region" description="Polar residues" evidence="7">
    <location>
        <begin position="58"/>
        <end position="68"/>
    </location>
</feature>
<dbReference type="PANTHER" id="PTHR11254">
    <property type="entry name" value="HECT DOMAIN UBIQUITIN-PROTEIN LIGASE"/>
    <property type="match status" value="1"/>
</dbReference>
<dbReference type="Gene3D" id="3.30.2410.10">
    <property type="entry name" value="Hect, E3 ligase catalytic domain"/>
    <property type="match status" value="1"/>
</dbReference>
<evidence type="ECO:0000256" key="1">
    <source>
        <dbReference type="ARBA" id="ARBA00000885"/>
    </source>
</evidence>
<evidence type="ECO:0000256" key="3">
    <source>
        <dbReference type="ARBA" id="ARBA00012485"/>
    </source>
</evidence>
<dbReference type="Gene3D" id="3.90.1750.10">
    <property type="entry name" value="Hect, E3 ligase catalytic domains"/>
    <property type="match status" value="1"/>
</dbReference>
<organism evidence="9">
    <name type="scientific">Amphimedon queenslandica</name>
    <name type="common">Sponge</name>
    <dbReference type="NCBI Taxonomy" id="400682"/>
    <lineage>
        <taxon>Eukaryota</taxon>
        <taxon>Metazoa</taxon>
        <taxon>Porifera</taxon>
        <taxon>Demospongiae</taxon>
        <taxon>Heteroscleromorpha</taxon>
        <taxon>Haplosclerida</taxon>
        <taxon>Niphatidae</taxon>
        <taxon>Amphimedon</taxon>
    </lineage>
</organism>
<dbReference type="GO" id="GO:0005737">
    <property type="term" value="C:cytoplasm"/>
    <property type="evidence" value="ECO:0007669"/>
    <property type="project" value="TreeGrafter"/>
</dbReference>
<comment type="caution">
    <text evidence="6">Lacks conserved residue(s) required for the propagation of feature annotation.</text>
</comment>
<accession>A0A1X7UP27</accession>
<reference evidence="9" key="1">
    <citation type="submission" date="2017-05" db="UniProtKB">
        <authorList>
            <consortium name="EnsemblMetazoa"/>
        </authorList>
    </citation>
    <scope>IDENTIFICATION</scope>
</reference>
<evidence type="ECO:0000313" key="9">
    <source>
        <dbReference type="EnsemblMetazoa" id="Aqu2.1.29745_001"/>
    </source>
</evidence>
<dbReference type="AlphaFoldDB" id="A0A1X7UP27"/>
<evidence type="ECO:0000256" key="5">
    <source>
        <dbReference type="ARBA" id="ARBA00022786"/>
    </source>
</evidence>
<dbReference type="STRING" id="400682.A0A1X7UP27"/>
<sequence length="576" mass="63923">MSGIRELVAAQEQLERAVDKLKSSPEAQPSASSGSGSSLGSGSHPGSIPSTSRGINRDINTPTHNIWNPMSIINGERRAGHSSKQLKPPAKKKAKVPSWTHNFVCLARVEQDIVPDSSERAVLQIAGLGEKKIQFPVDADSYYVYDELIASFPKLRNCGGFELLRTHDRSKLLIEIEVPPSGYTVAYLKPVVHNAKIFIRPLQKDLSLEPEKDDWELPCSVEEECMFCKEKISINVLRKHLENCKERGTNTDTISPDPPLNLEIATNDGHEDKGGTSFEEEIVCLDDDYADSLLVPYLTNDETIDIKTIEDVAKSLNKFVCDFDEFDMVIRRSAVLTDALRRMDKASFDPAKKLNVVFVGEEGSDLGGLTREFFRLLSHDISSYIDCTGCFTHDSLAFQNNIYLKLGILAGMALCQGAGSFPVLCPSVYKFMCGTNPTDLAPTIDEVSDLDKRTLLQQRFYVDCSLKSSTLNKEAMIGKRKLQHISFSLIFLDDCEEGKNCESVTLPMILSFFTGAECVPPIGYKEVVLNFNSVNFYPTASTCAIQLILPTRYKDYDTFKQNMIVGITINGGFGLI</sequence>
<dbReference type="GO" id="GO:0006511">
    <property type="term" value="P:ubiquitin-dependent protein catabolic process"/>
    <property type="evidence" value="ECO:0007669"/>
    <property type="project" value="TreeGrafter"/>
</dbReference>
<dbReference type="InterPro" id="IPR035983">
    <property type="entry name" value="Hect_E3_ubiquitin_ligase"/>
</dbReference>
<evidence type="ECO:0000256" key="7">
    <source>
        <dbReference type="SAM" id="MobiDB-lite"/>
    </source>
</evidence>
<dbReference type="InterPro" id="IPR000569">
    <property type="entry name" value="HECT_dom"/>
</dbReference>
<dbReference type="PANTHER" id="PTHR11254:SF440">
    <property type="entry name" value="E3 UBIQUITIN-PROTEIN LIGASE NEDD-4"/>
    <property type="match status" value="1"/>
</dbReference>
<keyword evidence="4" id="KW-0808">Transferase</keyword>
<feature type="region of interest" description="Disordered" evidence="7">
    <location>
        <begin position="15"/>
        <end position="69"/>
    </location>
</feature>
<feature type="domain" description="HECT" evidence="8">
    <location>
        <begin position="509"/>
        <end position="576"/>
    </location>
</feature>
<dbReference type="EC" id="2.3.2.26" evidence="3"/>
<keyword evidence="5 6" id="KW-0833">Ubl conjugation pathway</keyword>
<feature type="active site" description="Glycyl thioester intermediate" evidence="6">
    <location>
        <position position="543"/>
    </location>
</feature>